<dbReference type="InterPro" id="IPR032716">
    <property type="entry name" value="ACC_epsilon"/>
</dbReference>
<keyword evidence="2" id="KW-1185">Reference proteome</keyword>
<accession>A0ABN3DX82</accession>
<evidence type="ECO:0000313" key="2">
    <source>
        <dbReference type="Proteomes" id="UP001500929"/>
    </source>
</evidence>
<comment type="caution">
    <text evidence="1">The sequence shown here is derived from an EMBL/GenBank/DDBJ whole genome shotgun (WGS) entry which is preliminary data.</text>
</comment>
<dbReference type="Pfam" id="PF13822">
    <property type="entry name" value="ACC_epsilon"/>
    <property type="match status" value="1"/>
</dbReference>
<organism evidence="1 2">
    <name type="scientific">Herbiconiux moechotypicola</name>
    <dbReference type="NCBI Taxonomy" id="637393"/>
    <lineage>
        <taxon>Bacteria</taxon>
        <taxon>Bacillati</taxon>
        <taxon>Actinomycetota</taxon>
        <taxon>Actinomycetes</taxon>
        <taxon>Micrococcales</taxon>
        <taxon>Microbacteriaceae</taxon>
        <taxon>Herbiconiux</taxon>
    </lineage>
</organism>
<reference evidence="1 2" key="1">
    <citation type="journal article" date="2019" name="Int. J. Syst. Evol. Microbiol.">
        <title>The Global Catalogue of Microorganisms (GCM) 10K type strain sequencing project: providing services to taxonomists for standard genome sequencing and annotation.</title>
        <authorList>
            <consortium name="The Broad Institute Genomics Platform"/>
            <consortium name="The Broad Institute Genome Sequencing Center for Infectious Disease"/>
            <person name="Wu L."/>
            <person name="Ma J."/>
        </authorList>
    </citation>
    <scope>NUCLEOTIDE SEQUENCE [LARGE SCALE GENOMIC DNA]</scope>
    <source>
        <strain evidence="1 2">JCM 16117</strain>
    </source>
</reference>
<sequence>MDTSTDDPADTPAIRVLTRSVTAEELAAVTAVVQAAVGDELDSLQHEVRIGPSAWDRSSRALRAPLRPGPDAWRGFSG</sequence>
<evidence type="ECO:0000313" key="1">
    <source>
        <dbReference type="EMBL" id="GAA2242502.1"/>
    </source>
</evidence>
<name>A0ABN3DX82_9MICO</name>
<evidence type="ECO:0008006" key="3">
    <source>
        <dbReference type="Google" id="ProtNLM"/>
    </source>
</evidence>
<gene>
    <name evidence="1" type="ORF">GCM10009851_29780</name>
</gene>
<dbReference type="Proteomes" id="UP001500929">
    <property type="component" value="Unassembled WGS sequence"/>
</dbReference>
<proteinExistence type="predicted"/>
<dbReference type="EMBL" id="BAAAQY010000009">
    <property type="protein sequence ID" value="GAA2242502.1"/>
    <property type="molecule type" value="Genomic_DNA"/>
</dbReference>
<protein>
    <recommendedName>
        <fullName evidence="3">Acyl-CoA carboxylase subunit epsilon</fullName>
    </recommendedName>
</protein>
<dbReference type="RefSeq" id="WP_259480413.1">
    <property type="nucleotide sequence ID" value="NZ_BAAAQY010000009.1"/>
</dbReference>